<dbReference type="PANTHER" id="PTHR39157:SF1">
    <property type="entry name" value="DOXX FAMILY PROTEIN"/>
    <property type="match status" value="1"/>
</dbReference>
<protein>
    <submittedName>
        <fullName evidence="6">Thiosulfate dehydrogenase [quinone] large subunit</fullName>
    </submittedName>
</protein>
<feature type="transmembrane region" description="Helical" evidence="5">
    <location>
        <begin position="88"/>
        <end position="114"/>
    </location>
</feature>
<keyword evidence="2 5" id="KW-0812">Transmembrane</keyword>
<evidence type="ECO:0000256" key="5">
    <source>
        <dbReference type="SAM" id="Phobius"/>
    </source>
</evidence>
<sequence length="169" mass="18417">MIIEFLRRHKSVAILLGLLRVYIGYTWFMAGLGKITGGQFDTAGFLQGALAKTTGEQATVQAWWGTFLEHVALPNIEMFNVLVPWGELLVGLGLLLGCFTKTAVFFGMAMNFSYMFSGATSTNPQLVLLSIFILISATNAGRYGVDGVISPLIKDKLTTNKVKSMQDIA</sequence>
<dbReference type="InterPro" id="IPR032808">
    <property type="entry name" value="DoxX"/>
</dbReference>
<reference evidence="6 7" key="1">
    <citation type="submission" date="2016-10" db="EMBL/GenBank/DDBJ databases">
        <authorList>
            <person name="Varghese N."/>
            <person name="Submissions S."/>
        </authorList>
    </citation>
    <scope>NUCLEOTIDE SEQUENCE [LARGE SCALE GENOMIC DNA]</scope>
    <source>
        <strain evidence="6 7">DSM 13796</strain>
    </source>
</reference>
<feature type="transmembrane region" description="Helical" evidence="5">
    <location>
        <begin position="126"/>
        <end position="145"/>
    </location>
</feature>
<dbReference type="GeneID" id="93708840"/>
<dbReference type="Proteomes" id="UP000182762">
    <property type="component" value="Unassembled WGS sequence"/>
</dbReference>
<evidence type="ECO:0000313" key="6">
    <source>
        <dbReference type="EMBL" id="SFQ05488.1"/>
    </source>
</evidence>
<comment type="subcellular location">
    <subcellularLocation>
        <location evidence="1">Membrane</location>
        <topology evidence="1">Multi-pass membrane protein</topology>
    </subcellularLocation>
</comment>
<name>A0A1I5VD35_9BACI</name>
<dbReference type="PANTHER" id="PTHR39157">
    <property type="entry name" value="INTEGRAL MEMBRANE PROTEIN-RELATED"/>
    <property type="match status" value="1"/>
</dbReference>
<proteinExistence type="predicted"/>
<gene>
    <name evidence="6" type="ORF">SAMN02745910_00060</name>
</gene>
<keyword evidence="7" id="KW-1185">Reference proteome</keyword>
<evidence type="ECO:0000256" key="4">
    <source>
        <dbReference type="ARBA" id="ARBA00023136"/>
    </source>
</evidence>
<evidence type="ECO:0000256" key="3">
    <source>
        <dbReference type="ARBA" id="ARBA00022989"/>
    </source>
</evidence>
<dbReference type="RefSeq" id="WP_061801635.1">
    <property type="nucleotide sequence ID" value="NZ_FOXX01000001.1"/>
</dbReference>
<evidence type="ECO:0000256" key="1">
    <source>
        <dbReference type="ARBA" id="ARBA00004141"/>
    </source>
</evidence>
<keyword evidence="3 5" id="KW-1133">Transmembrane helix</keyword>
<comment type="caution">
    <text evidence="6">The sequence shown here is derived from an EMBL/GenBank/DDBJ whole genome shotgun (WGS) entry which is preliminary data.</text>
</comment>
<organism evidence="6 7">
    <name type="scientific">Priestia endophytica DSM 13796</name>
    <dbReference type="NCBI Taxonomy" id="1121089"/>
    <lineage>
        <taxon>Bacteria</taxon>
        <taxon>Bacillati</taxon>
        <taxon>Bacillota</taxon>
        <taxon>Bacilli</taxon>
        <taxon>Bacillales</taxon>
        <taxon>Bacillaceae</taxon>
        <taxon>Priestia</taxon>
    </lineage>
</organism>
<dbReference type="Pfam" id="PF07681">
    <property type="entry name" value="DoxX"/>
    <property type="match status" value="1"/>
</dbReference>
<keyword evidence="4 5" id="KW-0472">Membrane</keyword>
<evidence type="ECO:0000256" key="2">
    <source>
        <dbReference type="ARBA" id="ARBA00022692"/>
    </source>
</evidence>
<feature type="transmembrane region" description="Helical" evidence="5">
    <location>
        <begin position="12"/>
        <end position="30"/>
    </location>
</feature>
<evidence type="ECO:0000313" key="7">
    <source>
        <dbReference type="Proteomes" id="UP000182762"/>
    </source>
</evidence>
<accession>A0A1I5VD35</accession>
<dbReference type="EMBL" id="FOXX01000001">
    <property type="protein sequence ID" value="SFQ05488.1"/>
    <property type="molecule type" value="Genomic_DNA"/>
</dbReference>